<feature type="compositionally biased region" description="Polar residues" evidence="1">
    <location>
        <begin position="59"/>
        <end position="72"/>
    </location>
</feature>
<reference evidence="2 3" key="1">
    <citation type="journal article" date="2023" name="Sci. Data">
        <title>Genome assembly of the Korean intertidal mud-creeper Batillaria attramentaria.</title>
        <authorList>
            <person name="Patra A.K."/>
            <person name="Ho P.T."/>
            <person name="Jun S."/>
            <person name="Lee S.J."/>
            <person name="Kim Y."/>
            <person name="Won Y.J."/>
        </authorList>
    </citation>
    <scope>NUCLEOTIDE SEQUENCE [LARGE SCALE GENOMIC DNA]</scope>
    <source>
        <strain evidence="2">Wonlab-2016</strain>
    </source>
</reference>
<gene>
    <name evidence="2" type="ORF">BaRGS_00028624</name>
</gene>
<organism evidence="2 3">
    <name type="scientific">Batillaria attramentaria</name>
    <dbReference type="NCBI Taxonomy" id="370345"/>
    <lineage>
        <taxon>Eukaryota</taxon>
        <taxon>Metazoa</taxon>
        <taxon>Spiralia</taxon>
        <taxon>Lophotrochozoa</taxon>
        <taxon>Mollusca</taxon>
        <taxon>Gastropoda</taxon>
        <taxon>Caenogastropoda</taxon>
        <taxon>Sorbeoconcha</taxon>
        <taxon>Cerithioidea</taxon>
        <taxon>Batillariidae</taxon>
        <taxon>Batillaria</taxon>
    </lineage>
</organism>
<dbReference type="Proteomes" id="UP001519460">
    <property type="component" value="Unassembled WGS sequence"/>
</dbReference>
<dbReference type="EMBL" id="JACVVK020000287">
    <property type="protein sequence ID" value="KAK7480140.1"/>
    <property type="molecule type" value="Genomic_DNA"/>
</dbReference>
<proteinExistence type="predicted"/>
<accession>A0ABD0JYD2</accession>
<protein>
    <submittedName>
        <fullName evidence="2">Uncharacterized protein</fullName>
    </submittedName>
</protein>
<feature type="region of interest" description="Disordered" evidence="1">
    <location>
        <begin position="59"/>
        <end position="84"/>
    </location>
</feature>
<comment type="caution">
    <text evidence="2">The sequence shown here is derived from an EMBL/GenBank/DDBJ whole genome shotgun (WGS) entry which is preliminary data.</text>
</comment>
<sequence length="223" mass="25137">MSLWIHSLCSPPPYSLTTSPTQTILFTHSQQAQPKPFSLLTHNKPNPNHSLYSLTQQAQPKPFSLTHSQQAQPKPFSLLTHNKPNPNHSLYSLTTSPTQTILFTHSQQAQPKPSLYSLTTSPTQTILFTHSQQAQPKTILFTHSQQAQLKPFSLLTHNKPNPNHSLHISVAVRGQQSANKTSENYMYPLASQPGRDRYLSGLEETSSIFAYSFHEQRRKRAGF</sequence>
<name>A0ABD0JYD2_9CAEN</name>
<evidence type="ECO:0000313" key="3">
    <source>
        <dbReference type="Proteomes" id="UP001519460"/>
    </source>
</evidence>
<dbReference type="AlphaFoldDB" id="A0ABD0JYD2"/>
<keyword evidence="3" id="KW-1185">Reference proteome</keyword>
<evidence type="ECO:0000256" key="1">
    <source>
        <dbReference type="SAM" id="MobiDB-lite"/>
    </source>
</evidence>
<evidence type="ECO:0000313" key="2">
    <source>
        <dbReference type="EMBL" id="KAK7480140.1"/>
    </source>
</evidence>